<dbReference type="AlphaFoldDB" id="A0A3G3K407"/>
<protein>
    <submittedName>
        <fullName evidence="2">Sugar phosphate isomerase/epimerase</fullName>
    </submittedName>
</protein>
<gene>
    <name evidence="2" type="ORF">EAV92_23535</name>
</gene>
<dbReference type="Pfam" id="PF01261">
    <property type="entry name" value="AP_endonuc_2"/>
    <property type="match status" value="1"/>
</dbReference>
<dbReference type="Proteomes" id="UP000269097">
    <property type="component" value="Chromosome"/>
</dbReference>
<evidence type="ECO:0000259" key="1">
    <source>
        <dbReference type="Pfam" id="PF01261"/>
    </source>
</evidence>
<dbReference type="PANTHER" id="PTHR12110">
    <property type="entry name" value="HYDROXYPYRUVATE ISOMERASE"/>
    <property type="match status" value="1"/>
</dbReference>
<dbReference type="InterPro" id="IPR013022">
    <property type="entry name" value="Xyl_isomerase-like_TIM-brl"/>
</dbReference>
<dbReference type="EMBL" id="CP033433">
    <property type="protein sequence ID" value="AYQ75254.1"/>
    <property type="molecule type" value="Genomic_DNA"/>
</dbReference>
<keyword evidence="3" id="KW-1185">Reference proteome</keyword>
<organism evidence="2 3">
    <name type="scientific">Cohnella candidum</name>
    <dbReference type="NCBI Taxonomy" id="2674991"/>
    <lineage>
        <taxon>Bacteria</taxon>
        <taxon>Bacillati</taxon>
        <taxon>Bacillota</taxon>
        <taxon>Bacilli</taxon>
        <taxon>Bacillales</taxon>
        <taxon>Paenibacillaceae</taxon>
        <taxon>Cohnella</taxon>
    </lineage>
</organism>
<feature type="domain" description="Xylose isomerase-like TIM barrel" evidence="1">
    <location>
        <begin position="18"/>
        <end position="267"/>
    </location>
</feature>
<proteinExistence type="predicted"/>
<dbReference type="RefSeq" id="WP_123043335.1">
    <property type="nucleotide sequence ID" value="NZ_CP033433.1"/>
</dbReference>
<evidence type="ECO:0000313" key="3">
    <source>
        <dbReference type="Proteomes" id="UP000269097"/>
    </source>
</evidence>
<dbReference type="KEGG" id="coh:EAV92_23535"/>
<dbReference type="InterPro" id="IPR036237">
    <property type="entry name" value="Xyl_isomerase-like_sf"/>
</dbReference>
<dbReference type="GO" id="GO:0016853">
    <property type="term" value="F:isomerase activity"/>
    <property type="evidence" value="ECO:0007669"/>
    <property type="project" value="UniProtKB-KW"/>
</dbReference>
<dbReference type="InterPro" id="IPR050312">
    <property type="entry name" value="IolE/XylAMocC-like"/>
</dbReference>
<keyword evidence="2" id="KW-0413">Isomerase</keyword>
<accession>A0A3G3K407</accession>
<evidence type="ECO:0000313" key="2">
    <source>
        <dbReference type="EMBL" id="AYQ75254.1"/>
    </source>
</evidence>
<dbReference type="PANTHER" id="PTHR12110:SF21">
    <property type="entry name" value="XYLOSE ISOMERASE-LIKE TIM BARREL DOMAIN-CONTAINING PROTEIN"/>
    <property type="match status" value="1"/>
</dbReference>
<dbReference type="Gene3D" id="3.20.20.150">
    <property type="entry name" value="Divalent-metal-dependent TIM barrel enzymes"/>
    <property type="match status" value="1"/>
</dbReference>
<reference evidence="2 3" key="1">
    <citation type="submission" date="2018-10" db="EMBL/GenBank/DDBJ databases">
        <title>Genome Sequence of Cohnella sp.</title>
        <authorList>
            <person name="Srinivasan S."/>
            <person name="Kim M.K."/>
        </authorList>
    </citation>
    <scope>NUCLEOTIDE SEQUENCE [LARGE SCALE GENOMIC DNA]</scope>
    <source>
        <strain evidence="2 3">18JY8-7</strain>
    </source>
</reference>
<sequence>MRLGGQVYPERQDPESWVDAVRKAGFRAAVCPVNHEADGALIRAYRDAAAANDIFIAEVGAWSNPISADPEVRRQAMEYCAKQLALAEEIGAGCCVNIAGSRGEQWDGPHPDNFSDETFDLIVETVRGIIDQVNPSRTFFTLETMPWTYPDSADTYLALLRAIDRPAFAVHLDPVNMISSPRTYYRNGEMIRDFIAKLGPYIKNCHAKDIKLAGKLTVHLDEVLPGTGALDYRTFLTELGKLGPDTPLIIEHLATEQDYAAAAAFIRGTASELGISL</sequence>
<name>A0A3G3K407_9BACL</name>
<dbReference type="SUPFAM" id="SSF51658">
    <property type="entry name" value="Xylose isomerase-like"/>
    <property type="match status" value="1"/>
</dbReference>